<evidence type="ECO:0000313" key="1">
    <source>
        <dbReference type="EMBL" id="KAJ8710636.1"/>
    </source>
</evidence>
<comment type="caution">
    <text evidence="1">The sequence shown here is derived from an EMBL/GenBank/DDBJ whole genome shotgun (WGS) entry which is preliminary data.</text>
</comment>
<organism evidence="1 2">
    <name type="scientific">Mythimna loreyi</name>
    <dbReference type="NCBI Taxonomy" id="667449"/>
    <lineage>
        <taxon>Eukaryota</taxon>
        <taxon>Metazoa</taxon>
        <taxon>Ecdysozoa</taxon>
        <taxon>Arthropoda</taxon>
        <taxon>Hexapoda</taxon>
        <taxon>Insecta</taxon>
        <taxon>Pterygota</taxon>
        <taxon>Neoptera</taxon>
        <taxon>Endopterygota</taxon>
        <taxon>Lepidoptera</taxon>
        <taxon>Glossata</taxon>
        <taxon>Ditrysia</taxon>
        <taxon>Noctuoidea</taxon>
        <taxon>Noctuidae</taxon>
        <taxon>Noctuinae</taxon>
        <taxon>Hadenini</taxon>
        <taxon>Mythimna</taxon>
    </lineage>
</organism>
<dbReference type="EMBL" id="CM056799">
    <property type="protein sequence ID" value="KAJ8710636.1"/>
    <property type="molecule type" value="Genomic_DNA"/>
</dbReference>
<gene>
    <name evidence="1" type="ORF">PYW08_009151</name>
</gene>
<protein>
    <submittedName>
        <fullName evidence="1">Uncharacterized protein</fullName>
    </submittedName>
</protein>
<keyword evidence="2" id="KW-1185">Reference proteome</keyword>
<dbReference type="Proteomes" id="UP001231649">
    <property type="component" value="Chromosome 23"/>
</dbReference>
<reference evidence="1" key="1">
    <citation type="submission" date="2023-03" db="EMBL/GenBank/DDBJ databases">
        <title>Chromosome-level genomes of two armyworms, Mythimna separata and Mythimna loreyi, provide insights into the biosynthesis and reception of sex pheromones.</title>
        <authorList>
            <person name="Zhao H."/>
        </authorList>
    </citation>
    <scope>NUCLEOTIDE SEQUENCE</scope>
    <source>
        <strain evidence="1">BeijingLab</strain>
    </source>
</reference>
<evidence type="ECO:0000313" key="2">
    <source>
        <dbReference type="Proteomes" id="UP001231649"/>
    </source>
</evidence>
<accession>A0ACC2Q8M9</accession>
<name>A0ACC2Q8M9_9NEOP</name>
<sequence>MPTTTPDSDSDTDDEDTTDDTLGEQGVSVTITDPSSAELIPRYDDLLQKVRKVVQLFKRSPTKYDIYLQKYVKEDTESKEISRRFKSS</sequence>
<proteinExistence type="predicted"/>